<accession>A0A3M0HSV7</accession>
<evidence type="ECO:0000256" key="13">
    <source>
        <dbReference type="SAM" id="MobiDB-lite"/>
    </source>
</evidence>
<evidence type="ECO:0000259" key="16">
    <source>
        <dbReference type="Pfam" id="PF17900"/>
    </source>
</evidence>
<dbReference type="Pfam" id="PF17900">
    <property type="entry name" value="Peptidase_M1_N"/>
    <property type="match status" value="1"/>
</dbReference>
<dbReference type="PRINTS" id="PR00756">
    <property type="entry name" value="ALADIPTASE"/>
</dbReference>
<dbReference type="InterPro" id="IPR014782">
    <property type="entry name" value="Peptidase_M1_dom"/>
</dbReference>
<evidence type="ECO:0000256" key="3">
    <source>
        <dbReference type="ARBA" id="ARBA00010136"/>
    </source>
</evidence>
<dbReference type="InterPro" id="IPR027268">
    <property type="entry name" value="Peptidase_M4/M1_CTD_sf"/>
</dbReference>
<evidence type="ECO:0000256" key="9">
    <source>
        <dbReference type="ARBA" id="ARBA00022833"/>
    </source>
</evidence>
<evidence type="ECO:0000259" key="15">
    <source>
        <dbReference type="Pfam" id="PF01433"/>
    </source>
</evidence>
<dbReference type="GO" id="GO:0006508">
    <property type="term" value="P:proteolysis"/>
    <property type="evidence" value="ECO:0007669"/>
    <property type="project" value="UniProtKB-KW"/>
</dbReference>
<comment type="similarity">
    <text evidence="3">Belongs to the peptidase M1 family.</text>
</comment>
<dbReference type="InterPro" id="IPR050344">
    <property type="entry name" value="Peptidase_M1_aminopeptidases"/>
</dbReference>
<evidence type="ECO:0000256" key="10">
    <source>
        <dbReference type="ARBA" id="ARBA00023049"/>
    </source>
</evidence>
<comment type="cofactor">
    <cofactor evidence="2">
        <name>Zn(2+)</name>
        <dbReference type="ChEBI" id="CHEBI:29105"/>
    </cofactor>
</comment>
<keyword evidence="14" id="KW-0472">Membrane</keyword>
<evidence type="ECO:0000256" key="6">
    <source>
        <dbReference type="ARBA" id="ARBA00022670"/>
    </source>
</evidence>
<evidence type="ECO:0000313" key="17">
    <source>
        <dbReference type="EMBL" id="RMB80037.1"/>
    </source>
</evidence>
<dbReference type="CDD" id="cd09603">
    <property type="entry name" value="M1_APN_like"/>
    <property type="match status" value="1"/>
</dbReference>
<evidence type="ECO:0000256" key="11">
    <source>
        <dbReference type="ARBA" id="ARBA00029811"/>
    </source>
</evidence>
<feature type="transmembrane region" description="Helical" evidence="14">
    <location>
        <begin position="105"/>
        <end position="122"/>
    </location>
</feature>
<keyword evidence="6" id="KW-0645">Protease</keyword>
<name>A0A3M0HSV7_9ACTN</name>
<keyword evidence="10" id="KW-0482">Metalloprotease</keyword>
<keyword evidence="8" id="KW-0378">Hydrolase</keyword>
<evidence type="ECO:0000313" key="18">
    <source>
        <dbReference type="Proteomes" id="UP000270471"/>
    </source>
</evidence>
<dbReference type="EC" id="3.4.11.2" evidence="4"/>
<evidence type="ECO:0000256" key="1">
    <source>
        <dbReference type="ARBA" id="ARBA00000098"/>
    </source>
</evidence>
<dbReference type="GO" id="GO:0008270">
    <property type="term" value="F:zinc ion binding"/>
    <property type="evidence" value="ECO:0007669"/>
    <property type="project" value="InterPro"/>
</dbReference>
<dbReference type="EMBL" id="PENI01000048">
    <property type="protein sequence ID" value="RMB80037.1"/>
    <property type="molecule type" value="Genomic_DNA"/>
</dbReference>
<dbReference type="PANTHER" id="PTHR11533:SF297">
    <property type="entry name" value="AMINOPEPTIDASE N"/>
    <property type="match status" value="1"/>
</dbReference>
<evidence type="ECO:0000256" key="2">
    <source>
        <dbReference type="ARBA" id="ARBA00001947"/>
    </source>
</evidence>
<gene>
    <name evidence="17" type="ORF">CTZ28_42155</name>
</gene>
<feature type="compositionally biased region" description="Basic and acidic residues" evidence="13">
    <location>
        <begin position="39"/>
        <end position="65"/>
    </location>
</feature>
<evidence type="ECO:0000256" key="14">
    <source>
        <dbReference type="SAM" id="Phobius"/>
    </source>
</evidence>
<dbReference type="OrthoDB" id="100605at2"/>
<dbReference type="InterPro" id="IPR042097">
    <property type="entry name" value="Aminopeptidase_N-like_N_sf"/>
</dbReference>
<feature type="domain" description="Peptidase M1 membrane alanine aminopeptidase" evidence="15">
    <location>
        <begin position="410"/>
        <end position="550"/>
    </location>
</feature>
<dbReference type="InterPro" id="IPR001930">
    <property type="entry name" value="Peptidase_M1"/>
</dbReference>
<evidence type="ECO:0000256" key="12">
    <source>
        <dbReference type="ARBA" id="ARBA00031533"/>
    </source>
</evidence>
<sequence>MPCGQRRSTRTRRPSSGSGGSWTRRTRTLTIGTSLRRGRCCERTVTRPSDRRTTRRDTPDVRGPGERPPPVRGRSTVGHPSQGAHVTPPPQQGAGRRIRALRREAVLAAVPVALAALLGASAPSVAGAPGASGVGDPYFPLAGNGGYHVRHYDLTLRYDPGARHLDGTAVLTARATHALSRFDLDLQGLRVTGVTVDREAAGVRRSGQELVVTPRRPLDKDQEFQVRVDYDGTPRPVTESDGSQDGWMPTDDGAFVAGEPQGSMTWFPANNHPRDKSSYDITITVPEGRTAVANGVLLGQRTAHGRTTFRWRQSEPMAAYLATASVGTFQVERYTTGDGIEVYNAVDPREAKAAAPVLRKLPSVLEWASGLFGPYPYRAAGSIVDHAPDVGYALESQSRPVYAVAPDLSTFVHETAHQWFGDSVALTSWKDIWLNEGFASYAEWLYDEQHGGDTAQETFDELYASPDDDGLWDIPPGDPGSGDTLFEAPVYDRGAMTLHALRTAVGDPAFFRILRAWPTRHRDGHGTTGEFVRLAEQESGKDLKSLFHTWLYTEGKPERSAARP</sequence>
<dbReference type="Gene3D" id="1.10.390.10">
    <property type="entry name" value="Neutral Protease Domain 2"/>
    <property type="match status" value="1"/>
</dbReference>
<dbReference type="InterPro" id="IPR045357">
    <property type="entry name" value="Aminopeptidase_N-like_N"/>
</dbReference>
<reference evidence="17 18" key="1">
    <citation type="submission" date="2017-11" db="EMBL/GenBank/DDBJ databases">
        <title>Draft genome of actinobacteria isolated from guarana (Paullinia cupana (Mart.) Ducke.</title>
        <authorList>
            <person name="Siqueira K.A."/>
            <person name="Liotti R.G."/>
            <person name="Mendes T.A.O."/>
            <person name="Soares M.A."/>
        </authorList>
    </citation>
    <scope>NUCLEOTIDE SEQUENCE [LARGE SCALE GENOMIC DNA]</scope>
    <source>
        <strain evidence="17 18">193</strain>
    </source>
</reference>
<dbReference type="GO" id="GO:0008237">
    <property type="term" value="F:metallopeptidase activity"/>
    <property type="evidence" value="ECO:0007669"/>
    <property type="project" value="UniProtKB-KW"/>
</dbReference>
<dbReference type="SUPFAM" id="SSF55486">
    <property type="entry name" value="Metalloproteases ('zincins'), catalytic domain"/>
    <property type="match status" value="1"/>
</dbReference>
<dbReference type="Proteomes" id="UP000270471">
    <property type="component" value="Unassembled WGS sequence"/>
</dbReference>
<dbReference type="Pfam" id="PF01433">
    <property type="entry name" value="Peptidase_M1"/>
    <property type="match status" value="1"/>
</dbReference>
<dbReference type="GO" id="GO:0016285">
    <property type="term" value="F:alanyl aminopeptidase activity"/>
    <property type="evidence" value="ECO:0007669"/>
    <property type="project" value="UniProtKB-EC"/>
</dbReference>
<comment type="catalytic activity">
    <reaction evidence="1">
        <text>Release of an N-terminal amino acid, Xaa-|-Yaa- from a peptide, amide or arylamide. Xaa is preferably Ala, but may be most amino acids including Pro (slow action). When a terminal hydrophobic residue is followed by a prolyl residue, the two may be released as an intact Xaa-Pro dipeptide.</text>
        <dbReference type="EC" id="3.4.11.2"/>
    </reaction>
</comment>
<keyword evidence="18" id="KW-1185">Reference proteome</keyword>
<feature type="region of interest" description="Disordered" evidence="13">
    <location>
        <begin position="1"/>
        <end position="96"/>
    </location>
</feature>
<evidence type="ECO:0000256" key="4">
    <source>
        <dbReference type="ARBA" id="ARBA00012564"/>
    </source>
</evidence>
<dbReference type="Gene3D" id="2.60.40.1730">
    <property type="entry name" value="tricorn interacting facor f3 domain"/>
    <property type="match status" value="1"/>
</dbReference>
<organism evidence="17 18">
    <name type="scientific">Streptomyces shenzhenensis</name>
    <dbReference type="NCBI Taxonomy" id="943815"/>
    <lineage>
        <taxon>Bacteria</taxon>
        <taxon>Bacillati</taxon>
        <taxon>Actinomycetota</taxon>
        <taxon>Actinomycetes</taxon>
        <taxon>Kitasatosporales</taxon>
        <taxon>Streptomycetaceae</taxon>
        <taxon>Streptomyces</taxon>
    </lineage>
</organism>
<comment type="caution">
    <text evidence="17">The sequence shown here is derived from an EMBL/GenBank/DDBJ whole genome shotgun (WGS) entry which is preliminary data.</text>
</comment>
<proteinExistence type="inferred from homology"/>
<keyword evidence="7" id="KW-0479">Metal-binding</keyword>
<keyword evidence="9" id="KW-0862">Zinc</keyword>
<evidence type="ECO:0000256" key="5">
    <source>
        <dbReference type="ARBA" id="ARBA00015611"/>
    </source>
</evidence>
<dbReference type="SUPFAM" id="SSF63737">
    <property type="entry name" value="Leukotriene A4 hydrolase N-terminal domain"/>
    <property type="match status" value="1"/>
</dbReference>
<protein>
    <recommendedName>
        <fullName evidence="5">Aminopeptidase N</fullName>
        <ecNumber evidence="4">3.4.11.2</ecNumber>
    </recommendedName>
    <alternativeName>
        <fullName evidence="11">Alanine aminopeptidase</fullName>
    </alternativeName>
    <alternativeName>
        <fullName evidence="12">Lysyl aminopeptidase</fullName>
    </alternativeName>
</protein>
<keyword evidence="14" id="KW-0812">Transmembrane</keyword>
<keyword evidence="14" id="KW-1133">Transmembrane helix</keyword>
<evidence type="ECO:0000256" key="8">
    <source>
        <dbReference type="ARBA" id="ARBA00022801"/>
    </source>
</evidence>
<dbReference type="AlphaFoldDB" id="A0A3M0HSV7"/>
<feature type="domain" description="Aminopeptidase N-like N-terminal" evidence="16">
    <location>
        <begin position="150"/>
        <end position="321"/>
    </location>
</feature>
<dbReference type="PANTHER" id="PTHR11533">
    <property type="entry name" value="PROTEASE M1 ZINC METALLOPROTEASE"/>
    <property type="match status" value="1"/>
</dbReference>
<evidence type="ECO:0000256" key="7">
    <source>
        <dbReference type="ARBA" id="ARBA00022723"/>
    </source>
</evidence>